<evidence type="ECO:0000256" key="5">
    <source>
        <dbReference type="ARBA" id="ARBA00022840"/>
    </source>
</evidence>
<comment type="subcellular location">
    <subcellularLocation>
        <location evidence="1">Nucleus</location>
    </subcellularLocation>
</comment>
<dbReference type="InterPro" id="IPR038718">
    <property type="entry name" value="SNF2-like_sf"/>
</dbReference>
<dbReference type="SUPFAM" id="SSF52540">
    <property type="entry name" value="P-loop containing nucleoside triphosphate hydrolases"/>
    <property type="match status" value="2"/>
</dbReference>
<gene>
    <name evidence="11" type="ORF">TPC1_11832</name>
</gene>
<dbReference type="Pfam" id="PF00385">
    <property type="entry name" value="Chromo"/>
    <property type="match status" value="1"/>
</dbReference>
<evidence type="ECO:0000259" key="10">
    <source>
        <dbReference type="PROSITE" id="PS51194"/>
    </source>
</evidence>
<dbReference type="EMBL" id="GDID01001361">
    <property type="protein sequence ID" value="JAP95245.1"/>
    <property type="molecule type" value="Transcribed_RNA"/>
</dbReference>
<dbReference type="InterPro" id="IPR000953">
    <property type="entry name" value="Chromo/chromo_shadow_dom"/>
</dbReference>
<dbReference type="InterPro" id="IPR000330">
    <property type="entry name" value="SNF2_N"/>
</dbReference>
<accession>A0A146KI25</accession>
<keyword evidence="2" id="KW-0677">Repeat</keyword>
<dbReference type="InterPro" id="IPR001650">
    <property type="entry name" value="Helicase_C-like"/>
</dbReference>
<keyword evidence="4" id="KW-0378">Hydrolase</keyword>
<evidence type="ECO:0000256" key="1">
    <source>
        <dbReference type="ARBA" id="ARBA00004123"/>
    </source>
</evidence>
<dbReference type="InterPro" id="IPR023780">
    <property type="entry name" value="Chromo_domain"/>
</dbReference>
<dbReference type="Pfam" id="PF00271">
    <property type="entry name" value="Helicase_C"/>
    <property type="match status" value="1"/>
</dbReference>
<dbReference type="Gene3D" id="3.40.50.300">
    <property type="entry name" value="P-loop containing nucleotide triphosphate hydrolases"/>
    <property type="match status" value="1"/>
</dbReference>
<evidence type="ECO:0000256" key="4">
    <source>
        <dbReference type="ARBA" id="ARBA00022801"/>
    </source>
</evidence>
<feature type="domain" description="Helicase ATP-binding" evidence="9">
    <location>
        <begin position="785"/>
        <end position="953"/>
    </location>
</feature>
<dbReference type="GO" id="GO:0000785">
    <property type="term" value="C:chromatin"/>
    <property type="evidence" value="ECO:0007669"/>
    <property type="project" value="TreeGrafter"/>
</dbReference>
<feature type="region of interest" description="Disordered" evidence="7">
    <location>
        <begin position="372"/>
        <end position="440"/>
    </location>
</feature>
<dbReference type="GO" id="GO:0005524">
    <property type="term" value="F:ATP binding"/>
    <property type="evidence" value="ECO:0007669"/>
    <property type="project" value="UniProtKB-KW"/>
</dbReference>
<protein>
    <submittedName>
        <fullName evidence="11">SNF2 family chromodomain helicase-DNA-binding protein</fullName>
    </submittedName>
</protein>
<dbReference type="InterPro" id="IPR049730">
    <property type="entry name" value="SNF2/RAD54-like_C"/>
</dbReference>
<dbReference type="GO" id="GO:0042393">
    <property type="term" value="F:histone binding"/>
    <property type="evidence" value="ECO:0007669"/>
    <property type="project" value="TreeGrafter"/>
</dbReference>
<dbReference type="GO" id="GO:0005634">
    <property type="term" value="C:nucleus"/>
    <property type="evidence" value="ECO:0007669"/>
    <property type="project" value="UniProtKB-SubCell"/>
</dbReference>
<dbReference type="GO" id="GO:0034728">
    <property type="term" value="P:nucleosome organization"/>
    <property type="evidence" value="ECO:0007669"/>
    <property type="project" value="TreeGrafter"/>
</dbReference>
<name>A0A146KI25_9EUKA</name>
<dbReference type="Gene3D" id="2.40.50.40">
    <property type="match status" value="2"/>
</dbReference>
<dbReference type="SMART" id="SM00487">
    <property type="entry name" value="DEXDc"/>
    <property type="match status" value="1"/>
</dbReference>
<evidence type="ECO:0000256" key="2">
    <source>
        <dbReference type="ARBA" id="ARBA00022737"/>
    </source>
</evidence>
<evidence type="ECO:0000313" key="11">
    <source>
        <dbReference type="EMBL" id="JAP95245.1"/>
    </source>
</evidence>
<dbReference type="Pfam" id="PF00176">
    <property type="entry name" value="SNF2-rel_dom"/>
    <property type="match status" value="1"/>
</dbReference>
<dbReference type="InterPro" id="IPR027417">
    <property type="entry name" value="P-loop_NTPase"/>
</dbReference>
<keyword evidence="5" id="KW-0067">ATP-binding</keyword>
<evidence type="ECO:0000259" key="8">
    <source>
        <dbReference type="PROSITE" id="PS50013"/>
    </source>
</evidence>
<evidence type="ECO:0000256" key="3">
    <source>
        <dbReference type="ARBA" id="ARBA00022741"/>
    </source>
</evidence>
<sequence>QYRTPQEGVQQAMKQAEEQALENVQDDHRRAYLQLKAIIASQGTQQLNEEQRQYFQQMDQYVEQARRQAVDMLCQQDPAVGQYCRDMEQRYSAQQRNLSVPSNSQIDFQSAEYNNQLRMYVQEISPCNFQQLEFKLKTLYVSLVNKSYSRNTALQHLRNVLQSLDRIAQQLSNVERQKEIRMIWNQVQAINTENAQIIELWDTRPLDGAEDEEGSMNINGQYIKSIPFTYPDNVITYMVLPVRAQLLINTKLRGGDNIPAEIYIKRRKGRPSKDTGVAHDYYTPVFQSGEVDSEIIEFFSQDAQQIASEIEQLAKQIYDQRDYYMKPENRQAQIQQTQNINSYGQMGYSQNTYGSLGMYGSRRGYRLNDEASFGDDYEESDHFSESSSEFQEEELTEDDEVLPQFSESIEREPSWERDISSTIMDEDEDPSSGGQLEDIEQDEENIIDEVLDIKIIPYEDAWKYPASLMVRPEPENVWKYESLRPKEAKPVPRSDAGYIIERMKFIEEDLDVVAEDGIETKDLVSKDQPKMYVFLIKWRNSAHIHATWELEANIVHLSSFGKVRKYKHQFIDRQSILASEKVSQLAKDNVLDQIEEIRSNQQQYLIPEKIIAFRPNDDKLNSWNASLQKVFNSVKQKGQLDSDAFDGSFIKNCADNKLHYCNVNVDFEIDDNGFLVKETPGIDQFKGYHYLIKWTDLSYQCCTWELHEDLVNHKNIGEEKFKQLRKSFKNAAKPIAQVLSSPEQTPFGKRKPFKGFEEAKPKFLVDVNDKFELKKHQIRGVNVLLSNWCQQRNMILADPKDLGKTVQAIAFMSALYHQYMVPGPFMVIAPSDTIPMWQESLANWFPDAIVASLIGSKEDRRMIIENELMQEGFHRFHILLTTPTAAMIEEPHLKKFKWRLLCIDNAQELKEKDGKKNRIFTEFTSDAKLLMSSTPLQDSVQEFYNLLHFIDPDQFHTFDVFNKFGSIENFREALKRCEIINETGEKALMEERVYSMQAIKSETAEEQNAQLAATKLIVSDDSDDDISHMKMGAPGDLNSTYAAGVISHQSKTESNDDKIKIILQVMRPYILRRDAQIVEKSSMQKNEFIIHTNLTPMQQQYTKHILELNQSTLKYTTTEPQKLKNIITQLKKVCNHPFMFQDSAIDNMSLSDIIENSGKMQALDALLTKFKAEGHKVLIYTQMLKTMTILAKYCNLKNYKFQSLLETNSIEARARAIGHFNKSDSEDFVFLLTAKSGQLDKNVNLQTATRAIIFDVNFDGSLDLQIIGKTSKLGQTQTVEIYRLVTRDSVESKISEISKRKMAIEQSQTRYQIESVDQDVSVLKHILENGTKNLFEGGKGSEQFVAESLIQKAEKMNYSQLTESEISRMDFHFNDFKQFYEMFWSQTFPEPAQEMYEPNEFSGNLSQQQFTQICQGIEEYGSWRFASKIQPGMSQEDTASAMFSIIKAAKQTIAEFGNDVFNLPQQQNFSYLGYQTNSTPILKSYFKMFLIENHVKSDRFRLPKNYFEIADFATSWGYVQDIRLLLQAKYNGLQVQKWSPEVIQKIVCDAHVSQTDIVKALQTRLDNLCIKLQSISSTIIMEKLNEDGLHTNIQFDQTNDQQLEDRESDLVRRFEQSGYKFPILKEVRTSFQIELQQKLFKLSYQQLNKFFVNDRKERVRNIYLRFHEHAQAKLHFDDFRGVSTMTGSLKLKNRFISQWRKFDSSEAEDNLLFKIYIQILNIVYSKMPLIINQCDEHILTLKAKQGTLNEIDNDSLIQEYVRDLFDYLYRQIWQICQIQMFPAPYIMARMCEFNAQAFDEEDFEFGPDGDDNFILLRKEKGVKNAVEDVDDDVQDQDSY</sequence>
<feature type="compositionally biased region" description="Basic and acidic residues" evidence="7">
    <location>
        <begin position="408"/>
        <end position="419"/>
    </location>
</feature>
<evidence type="ECO:0000259" key="9">
    <source>
        <dbReference type="PROSITE" id="PS51192"/>
    </source>
</evidence>
<dbReference type="SMART" id="SM00298">
    <property type="entry name" value="CHROMO"/>
    <property type="match status" value="2"/>
</dbReference>
<keyword evidence="6" id="KW-0539">Nucleus</keyword>
<feature type="domain" description="Helicase C-terminal" evidence="10">
    <location>
        <begin position="1162"/>
        <end position="1317"/>
    </location>
</feature>
<dbReference type="GO" id="GO:0003682">
    <property type="term" value="F:chromatin binding"/>
    <property type="evidence" value="ECO:0007669"/>
    <property type="project" value="TreeGrafter"/>
</dbReference>
<dbReference type="InterPro" id="IPR016197">
    <property type="entry name" value="Chromo-like_dom_sf"/>
</dbReference>
<keyword evidence="3" id="KW-0547">Nucleotide-binding</keyword>
<dbReference type="InterPro" id="IPR014001">
    <property type="entry name" value="Helicase_ATP-bd"/>
</dbReference>
<proteinExistence type="predicted"/>
<evidence type="ECO:0000256" key="6">
    <source>
        <dbReference type="ARBA" id="ARBA00023242"/>
    </source>
</evidence>
<feature type="domain" description="Chromo" evidence="8">
    <location>
        <begin position="498"/>
        <end position="578"/>
    </location>
</feature>
<dbReference type="PROSITE" id="PS51194">
    <property type="entry name" value="HELICASE_CTER"/>
    <property type="match status" value="1"/>
</dbReference>
<dbReference type="PANTHER" id="PTHR45623:SF14">
    <property type="entry name" value="CHROMODOMAIN-HELICASE-DNA-BINDING PROTEIN 1"/>
    <property type="match status" value="1"/>
</dbReference>
<dbReference type="GO" id="GO:0016887">
    <property type="term" value="F:ATP hydrolysis activity"/>
    <property type="evidence" value="ECO:0007669"/>
    <property type="project" value="TreeGrafter"/>
</dbReference>
<dbReference type="GO" id="GO:0003677">
    <property type="term" value="F:DNA binding"/>
    <property type="evidence" value="ECO:0007669"/>
    <property type="project" value="UniProtKB-KW"/>
</dbReference>
<organism evidence="11">
    <name type="scientific">Trepomonas sp. PC1</name>
    <dbReference type="NCBI Taxonomy" id="1076344"/>
    <lineage>
        <taxon>Eukaryota</taxon>
        <taxon>Metamonada</taxon>
        <taxon>Diplomonadida</taxon>
        <taxon>Hexamitidae</taxon>
        <taxon>Hexamitinae</taxon>
        <taxon>Trepomonas</taxon>
    </lineage>
</organism>
<feature type="non-terminal residue" evidence="11">
    <location>
        <position position="1"/>
    </location>
</feature>
<dbReference type="PROSITE" id="PS50013">
    <property type="entry name" value="CHROMO_2"/>
    <property type="match status" value="1"/>
</dbReference>
<reference evidence="11" key="1">
    <citation type="submission" date="2015-07" db="EMBL/GenBank/DDBJ databases">
        <title>Adaptation to a free-living lifestyle via gene acquisitions in the diplomonad Trepomonas sp. PC1.</title>
        <authorList>
            <person name="Xu F."/>
            <person name="Jerlstrom-Hultqvist J."/>
            <person name="Kolisko M."/>
            <person name="Simpson A.G.B."/>
            <person name="Roger A.J."/>
            <person name="Svard S.G."/>
            <person name="Andersson J.O."/>
        </authorList>
    </citation>
    <scope>NUCLEOTIDE SEQUENCE</scope>
    <source>
        <strain evidence="11">PC1</strain>
    </source>
</reference>
<dbReference type="PANTHER" id="PTHR45623">
    <property type="entry name" value="CHROMODOMAIN-HELICASE-DNA-BINDING PROTEIN 3-RELATED-RELATED"/>
    <property type="match status" value="1"/>
</dbReference>
<keyword evidence="11" id="KW-0238">DNA-binding</keyword>
<dbReference type="GO" id="GO:0140658">
    <property type="term" value="F:ATP-dependent chromatin remodeler activity"/>
    <property type="evidence" value="ECO:0007669"/>
    <property type="project" value="TreeGrafter"/>
</dbReference>
<evidence type="ECO:0000256" key="7">
    <source>
        <dbReference type="SAM" id="MobiDB-lite"/>
    </source>
</evidence>
<dbReference type="PROSITE" id="PS51192">
    <property type="entry name" value="HELICASE_ATP_BIND_1"/>
    <property type="match status" value="1"/>
</dbReference>
<dbReference type="GO" id="GO:0004386">
    <property type="term" value="F:helicase activity"/>
    <property type="evidence" value="ECO:0007669"/>
    <property type="project" value="UniProtKB-KW"/>
</dbReference>
<keyword evidence="11" id="KW-0347">Helicase</keyword>
<dbReference type="CDD" id="cd18793">
    <property type="entry name" value="SF2_C_SNF"/>
    <property type="match status" value="1"/>
</dbReference>
<dbReference type="Gene3D" id="3.40.50.10810">
    <property type="entry name" value="Tandem AAA-ATPase domain"/>
    <property type="match status" value="2"/>
</dbReference>
<feature type="compositionally biased region" description="Acidic residues" evidence="7">
    <location>
        <begin position="390"/>
        <end position="401"/>
    </location>
</feature>
<dbReference type="SUPFAM" id="SSF54160">
    <property type="entry name" value="Chromo domain-like"/>
    <property type="match status" value="2"/>
</dbReference>